<accession>A0ABD2QHV0</accession>
<keyword evidence="2" id="KW-1185">Reference proteome</keyword>
<name>A0ABD2QHV0_9PLAT</name>
<comment type="caution">
    <text evidence="1">The sequence shown here is derived from an EMBL/GenBank/DDBJ whole genome shotgun (WGS) entry which is preliminary data.</text>
</comment>
<reference evidence="1 2" key="1">
    <citation type="submission" date="2024-11" db="EMBL/GenBank/DDBJ databases">
        <title>Adaptive evolution of stress response genes in parasites aligns with host niche diversity.</title>
        <authorList>
            <person name="Hahn C."/>
            <person name="Resl P."/>
        </authorList>
    </citation>
    <scope>NUCLEOTIDE SEQUENCE [LARGE SCALE GENOMIC DNA]</scope>
    <source>
        <strain evidence="1">EGGRZ-B1_66</strain>
        <tissue evidence="1">Body</tissue>
    </source>
</reference>
<proteinExistence type="predicted"/>
<protein>
    <submittedName>
        <fullName evidence="1">Uncharacterized protein</fullName>
    </submittedName>
</protein>
<sequence length="263" mass="29880">MPQAKSINNQKYCIECQASGGSCYVQKETKRVACKCSKEKTNTPVKIESIVRESFWSLDNKVIDKPCQLKIIETECDSDRITVCFRPLEPSSFFDVYSANFEHSDFSIMKNSQDLSHKVIRNLISEPVTIQMRMNHLYLCVMADQKNFTKLGLSHTVKVNNIHSWNGHIKLESVSSKWNVEMAITCQVQKAVPRENEVIAQNKSESRILLLDPRTKKPLAELATEQHFLIAAATSWKAESMPIKQCFALSCKSDIRAPSIYDG</sequence>
<organism evidence="1 2">
    <name type="scientific">Cichlidogyrus casuarinus</name>
    <dbReference type="NCBI Taxonomy" id="1844966"/>
    <lineage>
        <taxon>Eukaryota</taxon>
        <taxon>Metazoa</taxon>
        <taxon>Spiralia</taxon>
        <taxon>Lophotrochozoa</taxon>
        <taxon>Platyhelminthes</taxon>
        <taxon>Monogenea</taxon>
        <taxon>Monopisthocotylea</taxon>
        <taxon>Dactylogyridea</taxon>
        <taxon>Ancyrocephalidae</taxon>
        <taxon>Cichlidogyrus</taxon>
    </lineage>
</organism>
<dbReference type="AlphaFoldDB" id="A0ABD2QHV0"/>
<gene>
    <name evidence="1" type="ORF">Ciccas_002206</name>
</gene>
<evidence type="ECO:0000313" key="2">
    <source>
        <dbReference type="Proteomes" id="UP001626550"/>
    </source>
</evidence>
<dbReference type="EMBL" id="JBJKFK010000168">
    <property type="protein sequence ID" value="KAL3319118.1"/>
    <property type="molecule type" value="Genomic_DNA"/>
</dbReference>
<evidence type="ECO:0000313" key="1">
    <source>
        <dbReference type="EMBL" id="KAL3319118.1"/>
    </source>
</evidence>
<dbReference type="Proteomes" id="UP001626550">
    <property type="component" value="Unassembled WGS sequence"/>
</dbReference>